<reference evidence="7" key="1">
    <citation type="journal article" date="2019" name="Int. J. Syst. Evol. Microbiol.">
        <title>The Global Catalogue of Microorganisms (GCM) 10K type strain sequencing project: providing services to taxonomists for standard genome sequencing and annotation.</title>
        <authorList>
            <consortium name="The Broad Institute Genomics Platform"/>
            <consortium name="The Broad Institute Genome Sequencing Center for Infectious Disease"/>
            <person name="Wu L."/>
            <person name="Ma J."/>
        </authorList>
    </citation>
    <scope>NUCLEOTIDE SEQUENCE [LARGE SCALE GENOMIC DNA]</scope>
    <source>
        <strain evidence="7">JCM 16898</strain>
    </source>
</reference>
<dbReference type="PANTHER" id="PTHR48050:SF13">
    <property type="entry name" value="STEROL 3-BETA-GLUCOSYLTRANSFERASE UGT80A2"/>
    <property type="match status" value="1"/>
</dbReference>
<comment type="caution">
    <text evidence="6">The sequence shown here is derived from an EMBL/GenBank/DDBJ whole genome shotgun (WGS) entry which is preliminary data.</text>
</comment>
<evidence type="ECO:0000313" key="6">
    <source>
        <dbReference type="EMBL" id="GAA3552817.1"/>
    </source>
</evidence>
<dbReference type="Gene3D" id="3.40.50.2000">
    <property type="entry name" value="Glycogen Phosphorylase B"/>
    <property type="match status" value="2"/>
</dbReference>
<sequence length="387" mass="41264">MLRMRFLFSFVGGRGHFDPMVPVARVLAARGHTVAVAGSGSEVPAVERAGFTAFATGKPRETTTARQPMPPVDPARDDWEIRELFARRATAERTPVLLELIREWRPDVVVRDEVDFAAAIAAEKLGLPCATVLVLAAGTLLRKELLAEPLSEARTGHGLPDDPELTMLHRDLVLSPFPPAFRDPAAALPCTAFAFRPGEPVPPRPQAARPGVYFTLGTNFNLESGDLIERTLAGLGLLAADVTATVGTQLDPTGFGPQPENVRVEKFMPQNELLPRTDLVVSHGGSGSVLGALSHGLPSLLFPMGADQPANARRSVALGTALALDPETATREEIHHAAVDLLTDPAYREAAQRLRAEINALPGAEETAPLLEALVTASGRGSSRQVP</sequence>
<keyword evidence="7" id="KW-1185">Reference proteome</keyword>
<dbReference type="InterPro" id="IPR050426">
    <property type="entry name" value="Glycosyltransferase_28"/>
</dbReference>
<dbReference type="Pfam" id="PF06722">
    <property type="entry name" value="EryCIII-like_C"/>
    <property type="match status" value="1"/>
</dbReference>
<feature type="domain" description="Erythromycin biosynthesis protein CIII-like C-terminal" evidence="4">
    <location>
        <begin position="230"/>
        <end position="374"/>
    </location>
</feature>
<evidence type="ECO:0000313" key="7">
    <source>
        <dbReference type="Proteomes" id="UP001500689"/>
    </source>
</evidence>
<evidence type="ECO:0000256" key="1">
    <source>
        <dbReference type="ARBA" id="ARBA00006962"/>
    </source>
</evidence>
<dbReference type="EMBL" id="BAAAZN010000008">
    <property type="protein sequence ID" value="GAA3552817.1"/>
    <property type="molecule type" value="Genomic_DNA"/>
</dbReference>
<organism evidence="6 7">
    <name type="scientific">Amycolatopsis ultiminotia</name>
    <dbReference type="NCBI Taxonomy" id="543629"/>
    <lineage>
        <taxon>Bacteria</taxon>
        <taxon>Bacillati</taxon>
        <taxon>Actinomycetota</taxon>
        <taxon>Actinomycetes</taxon>
        <taxon>Pseudonocardiales</taxon>
        <taxon>Pseudonocardiaceae</taxon>
        <taxon>Amycolatopsis</taxon>
    </lineage>
</organism>
<dbReference type="InterPro" id="IPR010610">
    <property type="entry name" value="EryCIII-like_C"/>
</dbReference>
<dbReference type="InterPro" id="IPR002213">
    <property type="entry name" value="UDP_glucos_trans"/>
</dbReference>
<evidence type="ECO:0000259" key="5">
    <source>
        <dbReference type="Pfam" id="PF21036"/>
    </source>
</evidence>
<accession>A0ABP6WMF3</accession>
<evidence type="ECO:0000259" key="4">
    <source>
        <dbReference type="Pfam" id="PF06722"/>
    </source>
</evidence>
<feature type="domain" description="Erythromycin biosynthesis protein CIII-like N-terminal" evidence="5">
    <location>
        <begin position="27"/>
        <end position="182"/>
    </location>
</feature>
<gene>
    <name evidence="6" type="ORF">GCM10022222_40590</name>
</gene>
<dbReference type="SUPFAM" id="SSF53756">
    <property type="entry name" value="UDP-Glycosyltransferase/glycogen phosphorylase"/>
    <property type="match status" value="1"/>
</dbReference>
<dbReference type="InterPro" id="IPR048284">
    <property type="entry name" value="EryCIII-like_N"/>
</dbReference>
<keyword evidence="3" id="KW-0808">Transferase</keyword>
<protein>
    <submittedName>
        <fullName evidence="6">Glycosyltransferase</fullName>
    </submittedName>
</protein>
<dbReference type="Proteomes" id="UP001500689">
    <property type="component" value="Unassembled WGS sequence"/>
</dbReference>
<evidence type="ECO:0000256" key="3">
    <source>
        <dbReference type="ARBA" id="ARBA00022679"/>
    </source>
</evidence>
<keyword evidence="2" id="KW-0328">Glycosyltransferase</keyword>
<name>A0ABP6WMF3_9PSEU</name>
<dbReference type="PANTHER" id="PTHR48050">
    <property type="entry name" value="STEROL 3-BETA-GLUCOSYLTRANSFERASE"/>
    <property type="match status" value="1"/>
</dbReference>
<proteinExistence type="inferred from homology"/>
<comment type="similarity">
    <text evidence="1">Belongs to the glycosyltransferase 28 family.</text>
</comment>
<dbReference type="CDD" id="cd03784">
    <property type="entry name" value="GT1_Gtf-like"/>
    <property type="match status" value="1"/>
</dbReference>
<evidence type="ECO:0000256" key="2">
    <source>
        <dbReference type="ARBA" id="ARBA00022676"/>
    </source>
</evidence>
<dbReference type="Pfam" id="PF21036">
    <property type="entry name" value="EryCIII-like_N"/>
    <property type="match status" value="1"/>
</dbReference>